<reference evidence="3" key="2">
    <citation type="submission" date="2017-12" db="EMBL/GenBank/DDBJ databases">
        <title>Genome sequence of the Bar-tailed Godwit (Limosa lapponica baueri).</title>
        <authorList>
            <person name="Lima N.C.B."/>
            <person name="Parody-Merino A.M."/>
            <person name="Battley P.F."/>
            <person name="Fidler A.E."/>
            <person name="Prosdocimi F."/>
        </authorList>
    </citation>
    <scope>NUCLEOTIDE SEQUENCE [LARGE SCALE GENOMIC DNA]</scope>
</reference>
<keyword evidence="3" id="KW-1185">Reference proteome</keyword>
<organism evidence="2 3">
    <name type="scientific">Limosa lapponica baueri</name>
    <dbReference type="NCBI Taxonomy" id="1758121"/>
    <lineage>
        <taxon>Eukaryota</taxon>
        <taxon>Metazoa</taxon>
        <taxon>Chordata</taxon>
        <taxon>Craniata</taxon>
        <taxon>Vertebrata</taxon>
        <taxon>Euteleostomi</taxon>
        <taxon>Archelosauria</taxon>
        <taxon>Archosauria</taxon>
        <taxon>Dinosauria</taxon>
        <taxon>Saurischia</taxon>
        <taxon>Theropoda</taxon>
        <taxon>Coelurosauria</taxon>
        <taxon>Aves</taxon>
        <taxon>Neognathae</taxon>
        <taxon>Neoaves</taxon>
        <taxon>Charadriiformes</taxon>
        <taxon>Scolopacidae</taxon>
        <taxon>Limosa</taxon>
    </lineage>
</organism>
<evidence type="ECO:0000313" key="2">
    <source>
        <dbReference type="EMBL" id="PKU43117.1"/>
    </source>
</evidence>
<feature type="region of interest" description="Disordered" evidence="1">
    <location>
        <begin position="1"/>
        <end position="34"/>
    </location>
</feature>
<gene>
    <name evidence="2" type="ORF">llap_6586</name>
</gene>
<evidence type="ECO:0000256" key="1">
    <source>
        <dbReference type="SAM" id="MobiDB-lite"/>
    </source>
</evidence>
<name>A0A2I0UAN9_LIMLA</name>
<dbReference type="Proteomes" id="UP000233556">
    <property type="component" value="Unassembled WGS sequence"/>
</dbReference>
<proteinExistence type="predicted"/>
<dbReference type="EMBL" id="KZ505931">
    <property type="protein sequence ID" value="PKU43117.1"/>
    <property type="molecule type" value="Genomic_DNA"/>
</dbReference>
<reference evidence="3" key="1">
    <citation type="submission" date="2017-11" db="EMBL/GenBank/DDBJ databases">
        <authorList>
            <person name="Lima N.C."/>
            <person name="Parody-Merino A.M."/>
            <person name="Battley P.F."/>
            <person name="Fidler A.E."/>
            <person name="Prosdocimi F."/>
        </authorList>
    </citation>
    <scope>NUCLEOTIDE SEQUENCE [LARGE SCALE GENOMIC DNA]</scope>
</reference>
<dbReference type="AlphaFoldDB" id="A0A2I0UAN9"/>
<sequence length="163" mass="17159">MMDGDDGDGDGDGDGDRDLKVLPPATSAQASPGSKLSISVVRACLFTLMGEEQKPVGAHPSPECELSQAALMCSQLSKASQPSPQDTLAGYHITPPLLALKNTPLANIISGSLKSSMSSTQEQVFRRVRRGDQMPVSTFLEEVLVAGSGEETPDLTRGMSREA</sequence>
<evidence type="ECO:0000313" key="3">
    <source>
        <dbReference type="Proteomes" id="UP000233556"/>
    </source>
</evidence>
<accession>A0A2I0UAN9</accession>
<feature type="compositionally biased region" description="Acidic residues" evidence="1">
    <location>
        <begin position="1"/>
        <end position="13"/>
    </location>
</feature>
<protein>
    <submittedName>
        <fullName evidence="2">Uncharacterized protein</fullName>
    </submittedName>
</protein>